<dbReference type="Gene3D" id="2.30.30.90">
    <property type="match status" value="1"/>
</dbReference>
<accession>A0A0G3HAS9</accession>
<gene>
    <name evidence="8" type="ORF">CUTER_02255</name>
</gene>
<dbReference type="InterPro" id="IPR036421">
    <property type="entry name" value="Fe_dep_repressor_sf"/>
</dbReference>
<name>A0A0G3HAS9_9CORY</name>
<dbReference type="Pfam" id="PF04023">
    <property type="entry name" value="FeoA"/>
    <property type="match status" value="1"/>
</dbReference>
<evidence type="ECO:0000256" key="6">
    <source>
        <dbReference type="ARBA" id="ARBA00033329"/>
    </source>
</evidence>
<keyword evidence="9" id="KW-1185">Reference proteome</keyword>
<dbReference type="SUPFAM" id="SSF47979">
    <property type="entry name" value="Iron-dependent repressor protein, dimerization domain"/>
    <property type="match status" value="1"/>
</dbReference>
<evidence type="ECO:0000256" key="1">
    <source>
        <dbReference type="ARBA" id="ARBA00004496"/>
    </source>
</evidence>
<evidence type="ECO:0000256" key="5">
    <source>
        <dbReference type="ARBA" id="ARBA00032618"/>
    </source>
</evidence>
<dbReference type="InterPro" id="IPR007167">
    <property type="entry name" value="Fe-transptr_FeoA-like"/>
</dbReference>
<evidence type="ECO:0000259" key="7">
    <source>
        <dbReference type="SMART" id="SM00899"/>
    </source>
</evidence>
<dbReference type="SUPFAM" id="SSF50037">
    <property type="entry name" value="C-terminal domain of transcriptional repressors"/>
    <property type="match status" value="1"/>
</dbReference>
<reference evidence="8 9" key="1">
    <citation type="journal article" date="2015" name="Genome Announc.">
        <title>Virulence Factor Genes Detected in the Complete Genome Sequence of Corynebacterium uterequi DSM 45634, Isolated from the Uterus of a Maiden Mare.</title>
        <authorList>
            <person name="Ruckert C."/>
            <person name="Kriete M."/>
            <person name="Jaenicke S."/>
            <person name="Winkler A."/>
            <person name="Tauch A."/>
        </authorList>
    </citation>
    <scope>NUCLEOTIDE SEQUENCE [LARGE SCALE GENOMIC DNA]</scope>
    <source>
        <strain evidence="8 9">DSM 45634</strain>
    </source>
</reference>
<dbReference type="AlphaFoldDB" id="A0A0G3HAS9"/>
<dbReference type="PANTHER" id="PTHR33238">
    <property type="entry name" value="IRON (METAL) DEPENDENT REPRESSOR, DTXR FAMILY"/>
    <property type="match status" value="1"/>
</dbReference>
<dbReference type="SMART" id="SM00529">
    <property type="entry name" value="HTH_DTXR"/>
    <property type="match status" value="1"/>
</dbReference>
<dbReference type="KEGG" id="cut:CUTER_02255"/>
<proteinExistence type="predicted"/>
<dbReference type="FunFam" id="1.10.60.10:FF:000004">
    <property type="entry name" value="DtxR family transcriptional regulator"/>
    <property type="match status" value="1"/>
</dbReference>
<reference evidence="9" key="2">
    <citation type="submission" date="2015-05" db="EMBL/GenBank/DDBJ databases">
        <title>Complete genome sequence of Corynebacterium uterequi DSM 45634, isolated from the uterus of a maiden mare.</title>
        <authorList>
            <person name="Ruckert C."/>
            <person name="Albersmeier A."/>
            <person name="Winkler A."/>
            <person name="Tauch A."/>
        </authorList>
    </citation>
    <scope>NUCLEOTIDE SEQUENCE [LARGE SCALE GENOMIC DNA]</scope>
    <source>
        <strain evidence="9">DSM 45634</strain>
    </source>
</reference>
<dbReference type="GO" id="GO:0045892">
    <property type="term" value="P:negative regulation of DNA-templated transcription"/>
    <property type="evidence" value="ECO:0007669"/>
    <property type="project" value="TreeGrafter"/>
</dbReference>
<dbReference type="Proteomes" id="UP000035548">
    <property type="component" value="Chromosome"/>
</dbReference>
<keyword evidence="4" id="KW-0408">Iron</keyword>
<dbReference type="InterPro" id="IPR022689">
    <property type="entry name" value="Iron_dep_repressor"/>
</dbReference>
<dbReference type="GO" id="GO:0003700">
    <property type="term" value="F:DNA-binding transcription factor activity"/>
    <property type="evidence" value="ECO:0007669"/>
    <property type="project" value="InterPro"/>
</dbReference>
<evidence type="ECO:0000256" key="3">
    <source>
        <dbReference type="ARBA" id="ARBA00016140"/>
    </source>
</evidence>
<dbReference type="GO" id="GO:0005737">
    <property type="term" value="C:cytoplasm"/>
    <property type="evidence" value="ECO:0007669"/>
    <property type="project" value="UniProtKB-SubCell"/>
</dbReference>
<protein>
    <recommendedName>
        <fullName evidence="3">Diphtheria toxin repressor</fullName>
    </recommendedName>
    <alternativeName>
        <fullName evidence="5">Iron-dependent diphtheria tox regulatory element</fullName>
    </alternativeName>
    <alternativeName>
        <fullName evidence="6">Tox regulatory factor</fullName>
    </alternativeName>
</protein>
<sequence length="189" mass="20611">MREITHRVDQKASTATEAIKRLDAAGLVTHIPYTGVSLTDAGRVLAVQMVRRHRLAESLLVTVMGYTWDEVHDDAEILEHAMSDIFIDRVDSLLGYPTRDPHGDPIPRADGVTEPLSQVTLAEVGHQEVTVEQVSDLDPEVLRTLFDVGVVPGARVAVRSRDGDTCSLAVNGADVVVPAHILQEIRVIP</sequence>
<evidence type="ECO:0000313" key="8">
    <source>
        <dbReference type="EMBL" id="AKK10466.1"/>
    </source>
</evidence>
<dbReference type="EMBL" id="CP011546">
    <property type="protein sequence ID" value="AKK10466.1"/>
    <property type="molecule type" value="Genomic_DNA"/>
</dbReference>
<dbReference type="InterPro" id="IPR050536">
    <property type="entry name" value="DtxR_MntR_Metal-Reg"/>
</dbReference>
<dbReference type="InterPro" id="IPR036390">
    <property type="entry name" value="WH_DNA-bd_sf"/>
</dbReference>
<dbReference type="InterPro" id="IPR001367">
    <property type="entry name" value="Fe_dep_repressor"/>
</dbReference>
<dbReference type="SUPFAM" id="SSF46785">
    <property type="entry name" value="Winged helix' DNA-binding domain"/>
    <property type="match status" value="1"/>
</dbReference>
<dbReference type="InterPro" id="IPR008988">
    <property type="entry name" value="Transcriptional_repressor_C"/>
</dbReference>
<dbReference type="InterPro" id="IPR036388">
    <property type="entry name" value="WH-like_DNA-bd_sf"/>
</dbReference>
<evidence type="ECO:0000313" key="9">
    <source>
        <dbReference type="Proteomes" id="UP000035548"/>
    </source>
</evidence>
<organism evidence="8 9">
    <name type="scientific">Corynebacterium uterequi</name>
    <dbReference type="NCBI Taxonomy" id="1072256"/>
    <lineage>
        <taxon>Bacteria</taxon>
        <taxon>Bacillati</taxon>
        <taxon>Actinomycetota</taxon>
        <taxon>Actinomycetes</taxon>
        <taxon>Mycobacteriales</taxon>
        <taxon>Corynebacteriaceae</taxon>
        <taxon>Corynebacterium</taxon>
    </lineage>
</organism>
<evidence type="ECO:0000256" key="4">
    <source>
        <dbReference type="ARBA" id="ARBA00023004"/>
    </source>
</evidence>
<dbReference type="GO" id="GO:0046983">
    <property type="term" value="F:protein dimerization activity"/>
    <property type="evidence" value="ECO:0007669"/>
    <property type="project" value="InterPro"/>
</dbReference>
<dbReference type="SMART" id="SM00899">
    <property type="entry name" value="FeoA"/>
    <property type="match status" value="1"/>
</dbReference>
<dbReference type="STRING" id="1072256.CUTER_02255"/>
<dbReference type="Gene3D" id="1.10.10.10">
    <property type="entry name" value="Winged helix-like DNA-binding domain superfamily/Winged helix DNA-binding domain"/>
    <property type="match status" value="1"/>
</dbReference>
<dbReference type="PATRIC" id="fig|1072256.5.peg.446"/>
<dbReference type="Pfam" id="PF02742">
    <property type="entry name" value="Fe_dep_repr_C"/>
    <property type="match status" value="1"/>
</dbReference>
<dbReference type="PANTHER" id="PTHR33238:SF11">
    <property type="entry name" value="TRANSCRIPTIONAL REGULATOR MNTR"/>
    <property type="match status" value="1"/>
</dbReference>
<dbReference type="GO" id="GO:0046914">
    <property type="term" value="F:transition metal ion binding"/>
    <property type="evidence" value="ECO:0007669"/>
    <property type="project" value="InterPro"/>
</dbReference>
<feature type="domain" description="Ferrous iron transporter FeoA-like" evidence="7">
    <location>
        <begin position="119"/>
        <end position="189"/>
    </location>
</feature>
<comment type="subunit">
    <text evidence="2">Homodimer.</text>
</comment>
<evidence type="ECO:0000256" key="2">
    <source>
        <dbReference type="ARBA" id="ARBA00011738"/>
    </source>
</evidence>
<dbReference type="InterPro" id="IPR038157">
    <property type="entry name" value="FeoA_core_dom"/>
</dbReference>
<comment type="subcellular location">
    <subcellularLocation>
        <location evidence="1">Cytoplasm</location>
    </subcellularLocation>
</comment>